<feature type="compositionally biased region" description="Basic and acidic residues" evidence="2">
    <location>
        <begin position="301"/>
        <end position="312"/>
    </location>
</feature>
<feature type="compositionally biased region" description="Basic and acidic residues" evidence="2">
    <location>
        <begin position="170"/>
        <end position="182"/>
    </location>
</feature>
<dbReference type="InterPro" id="IPR000389">
    <property type="entry name" value="Small_hydrophilic_seed_prot"/>
</dbReference>
<comment type="caution">
    <text evidence="3">The sequence shown here is derived from an EMBL/GenBank/DDBJ whole genome shotgun (WGS) entry which is preliminary data.</text>
</comment>
<reference evidence="3 4" key="1">
    <citation type="journal article" date="2020" name="bioRxiv">
        <title>Sequence and annotation of 42 cannabis genomes reveals extensive copy number variation in cannabinoid synthesis and pathogen resistance genes.</title>
        <authorList>
            <person name="Mckernan K.J."/>
            <person name="Helbert Y."/>
            <person name="Kane L.T."/>
            <person name="Ebling H."/>
            <person name="Zhang L."/>
            <person name="Liu B."/>
            <person name="Eaton Z."/>
            <person name="Mclaughlin S."/>
            <person name="Kingan S."/>
            <person name="Baybayan P."/>
            <person name="Concepcion G."/>
            <person name="Jordan M."/>
            <person name="Riva A."/>
            <person name="Barbazuk W."/>
            <person name="Harkins T."/>
        </authorList>
    </citation>
    <scope>NUCLEOTIDE SEQUENCE [LARGE SCALE GENOMIC DNA]</scope>
    <source>
        <strain evidence="4">cv. Jamaican Lion 4</strain>
        <tissue evidence="3">Leaf</tissue>
    </source>
</reference>
<feature type="compositionally biased region" description="Basic and acidic residues" evidence="2">
    <location>
        <begin position="197"/>
        <end position="207"/>
    </location>
</feature>
<feature type="compositionally biased region" description="Basic and acidic residues" evidence="2">
    <location>
        <begin position="7"/>
        <end position="17"/>
    </location>
</feature>
<evidence type="ECO:0000313" key="4">
    <source>
        <dbReference type="Proteomes" id="UP000583929"/>
    </source>
</evidence>
<feature type="compositionally biased region" description="Basic and acidic residues" evidence="2">
    <location>
        <begin position="92"/>
        <end position="102"/>
    </location>
</feature>
<dbReference type="GO" id="GO:0009737">
    <property type="term" value="P:response to abscisic acid"/>
    <property type="evidence" value="ECO:0007669"/>
    <property type="project" value="TreeGrafter"/>
</dbReference>
<feature type="compositionally biased region" description="Basic and acidic residues" evidence="2">
    <location>
        <begin position="257"/>
        <end position="267"/>
    </location>
</feature>
<dbReference type="PANTHER" id="PTHR34671">
    <property type="entry name" value="EM-LIKE PROTEIN GEA1"/>
    <property type="match status" value="1"/>
</dbReference>
<feature type="compositionally biased region" description="Basic and acidic residues" evidence="2">
    <location>
        <begin position="335"/>
        <end position="345"/>
    </location>
</feature>
<dbReference type="AlphaFoldDB" id="A0A7J6I2G2"/>
<feature type="compositionally biased region" description="Basic and acidic residues" evidence="2">
    <location>
        <begin position="32"/>
        <end position="42"/>
    </location>
</feature>
<name>A0A7J6I2G2_CANSA</name>
<protein>
    <submittedName>
        <fullName evidence="3">Uncharacterized protein</fullName>
    </submittedName>
</protein>
<dbReference type="EMBL" id="JAATIQ010000012">
    <property type="protein sequence ID" value="KAF4401425.1"/>
    <property type="molecule type" value="Genomic_DNA"/>
</dbReference>
<accession>A0A7J6I2G2</accession>
<keyword evidence="4" id="KW-1185">Reference proteome</keyword>
<dbReference type="PANTHER" id="PTHR34671:SF11">
    <property type="entry name" value="EM-LIKE PROTEIN GEA1"/>
    <property type="match status" value="1"/>
</dbReference>
<feature type="compositionally biased region" description="Basic and acidic residues" evidence="2">
    <location>
        <begin position="283"/>
        <end position="292"/>
    </location>
</feature>
<dbReference type="Proteomes" id="UP000583929">
    <property type="component" value="Unassembled WGS sequence"/>
</dbReference>
<dbReference type="GO" id="GO:0005829">
    <property type="term" value="C:cytosol"/>
    <property type="evidence" value="ECO:0007669"/>
    <property type="project" value="TreeGrafter"/>
</dbReference>
<dbReference type="InterPro" id="IPR038956">
    <property type="entry name" value="LEA_5"/>
</dbReference>
<evidence type="ECO:0000313" key="3">
    <source>
        <dbReference type="EMBL" id="KAF4401425.1"/>
    </source>
</evidence>
<dbReference type="InterPro" id="IPR022377">
    <property type="entry name" value="Sm_Hydphi_plant_seed_CS"/>
</dbReference>
<sequence length="345" mass="36851">MASTRQHRQELDAKARQGETVIPGGTGGKSLEAQEHLAEGRSRGGQTRSEQLGHEGYQEMGRKGGLSTTDKSGGDRAEEEGIQIDESNSQKQRQELDAKAKQGETVVPGGTGGQSLEAQEHLAEGRSRGGQTRSEQLGHEGYQEMGRKGGLSTTDKSGGERAEEEGIQIDESKQELDAKARQGETVIPGGTGGKSLEAQEHLAEGRSRGGQTRSEQLGHEGYQEMGRKGGLSTTDKSGGDRAEEEGIQIDESNSQKQRQELDAKAKQGETVVPGGTGGQSLEAQEHLAEGRSRGGQTRSEQLGHEGYQEMGRKGGLSTTDKSGGERAEEEGIQIDESKFRTKNDK</sequence>
<evidence type="ECO:0000256" key="1">
    <source>
        <dbReference type="ARBA" id="ARBA00006863"/>
    </source>
</evidence>
<dbReference type="PROSITE" id="PS00431">
    <property type="entry name" value="SMALL_HYDR_PLANT_SEED"/>
    <property type="match status" value="2"/>
</dbReference>
<gene>
    <name evidence="3" type="ORF">G4B88_001619</name>
</gene>
<evidence type="ECO:0000256" key="2">
    <source>
        <dbReference type="SAM" id="MobiDB-lite"/>
    </source>
</evidence>
<comment type="similarity">
    <text evidence="1">Belongs to the small hydrophilic plant seed protein family.</text>
</comment>
<feature type="compositionally biased region" description="Basic and acidic residues" evidence="2">
    <location>
        <begin position="51"/>
        <end position="62"/>
    </location>
</feature>
<feature type="compositionally biased region" description="Basic and acidic residues" evidence="2">
    <location>
        <begin position="118"/>
        <end position="127"/>
    </location>
</feature>
<organism evidence="3 4">
    <name type="scientific">Cannabis sativa</name>
    <name type="common">Hemp</name>
    <name type="synonym">Marijuana</name>
    <dbReference type="NCBI Taxonomy" id="3483"/>
    <lineage>
        <taxon>Eukaryota</taxon>
        <taxon>Viridiplantae</taxon>
        <taxon>Streptophyta</taxon>
        <taxon>Embryophyta</taxon>
        <taxon>Tracheophyta</taxon>
        <taxon>Spermatophyta</taxon>
        <taxon>Magnoliopsida</taxon>
        <taxon>eudicotyledons</taxon>
        <taxon>Gunneridae</taxon>
        <taxon>Pentapetalae</taxon>
        <taxon>rosids</taxon>
        <taxon>fabids</taxon>
        <taxon>Rosales</taxon>
        <taxon>Cannabaceae</taxon>
        <taxon>Cannabis</taxon>
    </lineage>
</organism>
<feature type="compositionally biased region" description="Basic and acidic residues" evidence="2">
    <location>
        <begin position="216"/>
        <end position="227"/>
    </location>
</feature>
<dbReference type="Pfam" id="PF00477">
    <property type="entry name" value="LEA_5"/>
    <property type="match status" value="4"/>
</dbReference>
<feature type="region of interest" description="Disordered" evidence="2">
    <location>
        <begin position="1"/>
        <end position="345"/>
    </location>
</feature>
<proteinExistence type="inferred from homology"/>
<feature type="compositionally biased region" description="Basic and acidic residues" evidence="2">
    <location>
        <begin position="136"/>
        <end position="147"/>
    </location>
</feature>